<dbReference type="GO" id="GO:0043565">
    <property type="term" value="F:sequence-specific DNA binding"/>
    <property type="evidence" value="ECO:0007669"/>
    <property type="project" value="InterPro"/>
</dbReference>
<keyword evidence="4" id="KW-1133">Transmembrane helix</keyword>
<dbReference type="Gene3D" id="1.25.40.10">
    <property type="entry name" value="Tetratricopeptide repeat domain"/>
    <property type="match status" value="1"/>
</dbReference>
<accession>A0A2A4G8Z0</accession>
<dbReference type="InterPro" id="IPR018062">
    <property type="entry name" value="HTH_AraC-typ_CS"/>
</dbReference>
<evidence type="ECO:0000256" key="3">
    <source>
        <dbReference type="ARBA" id="ARBA00023163"/>
    </source>
</evidence>
<feature type="transmembrane region" description="Helical" evidence="4">
    <location>
        <begin position="386"/>
        <end position="405"/>
    </location>
</feature>
<gene>
    <name evidence="6" type="ORF">B7P33_09130</name>
</gene>
<dbReference type="RefSeq" id="WP_097440561.1">
    <property type="nucleotide sequence ID" value="NZ_KZ300476.1"/>
</dbReference>
<dbReference type="SUPFAM" id="SSF48452">
    <property type="entry name" value="TPR-like"/>
    <property type="match status" value="1"/>
</dbReference>
<evidence type="ECO:0000259" key="5">
    <source>
        <dbReference type="PROSITE" id="PS01124"/>
    </source>
</evidence>
<keyword evidence="7" id="KW-1185">Reference proteome</keyword>
<comment type="caution">
    <text evidence="6">The sequence shown here is derived from an EMBL/GenBank/DDBJ whole genome shotgun (WGS) entry which is preliminary data.</text>
</comment>
<reference evidence="6 7" key="1">
    <citation type="submission" date="2017-04" db="EMBL/GenBank/DDBJ databases">
        <title>A new member of the family Flavobacteriaceae isolated from ascidians.</title>
        <authorList>
            <person name="Chen L."/>
        </authorList>
    </citation>
    <scope>NUCLEOTIDE SEQUENCE [LARGE SCALE GENOMIC DNA]</scope>
    <source>
        <strain evidence="6 7">HQA918</strain>
    </source>
</reference>
<dbReference type="EMBL" id="NBWU01000003">
    <property type="protein sequence ID" value="PCE64440.1"/>
    <property type="molecule type" value="Genomic_DNA"/>
</dbReference>
<keyword evidence="2" id="KW-0238">DNA-binding</keyword>
<protein>
    <recommendedName>
        <fullName evidence="5">HTH araC/xylS-type domain-containing protein</fullName>
    </recommendedName>
</protein>
<keyword evidence="3" id="KW-0804">Transcription</keyword>
<evidence type="ECO:0000313" key="7">
    <source>
        <dbReference type="Proteomes" id="UP000219559"/>
    </source>
</evidence>
<dbReference type="Proteomes" id="UP000219559">
    <property type="component" value="Unassembled WGS sequence"/>
</dbReference>
<evidence type="ECO:0000313" key="6">
    <source>
        <dbReference type="EMBL" id="PCE64440.1"/>
    </source>
</evidence>
<organism evidence="6 7">
    <name type="scientific">Sediminicola luteus</name>
    <dbReference type="NCBI Taxonomy" id="319238"/>
    <lineage>
        <taxon>Bacteria</taxon>
        <taxon>Pseudomonadati</taxon>
        <taxon>Bacteroidota</taxon>
        <taxon>Flavobacteriia</taxon>
        <taxon>Flavobacteriales</taxon>
        <taxon>Flavobacteriaceae</taxon>
        <taxon>Sediminicola</taxon>
    </lineage>
</organism>
<dbReference type="InterPro" id="IPR018060">
    <property type="entry name" value="HTH_AraC"/>
</dbReference>
<keyword evidence="4" id="KW-0812">Transmembrane</keyword>
<dbReference type="PROSITE" id="PS00041">
    <property type="entry name" value="HTH_ARAC_FAMILY_1"/>
    <property type="match status" value="1"/>
</dbReference>
<proteinExistence type="predicted"/>
<evidence type="ECO:0000256" key="2">
    <source>
        <dbReference type="ARBA" id="ARBA00023125"/>
    </source>
</evidence>
<feature type="domain" description="HTH araC/xylS-type" evidence="5">
    <location>
        <begin position="449"/>
        <end position="552"/>
    </location>
</feature>
<evidence type="ECO:0000256" key="4">
    <source>
        <dbReference type="SAM" id="Phobius"/>
    </source>
</evidence>
<evidence type="ECO:0000256" key="1">
    <source>
        <dbReference type="ARBA" id="ARBA00023015"/>
    </source>
</evidence>
<dbReference type="Gene3D" id="1.10.10.60">
    <property type="entry name" value="Homeodomain-like"/>
    <property type="match status" value="1"/>
</dbReference>
<keyword evidence="1" id="KW-0805">Transcription regulation</keyword>
<dbReference type="SMART" id="SM00342">
    <property type="entry name" value="HTH_ARAC"/>
    <property type="match status" value="1"/>
</dbReference>
<keyword evidence="4" id="KW-0472">Membrane</keyword>
<dbReference type="GO" id="GO:0003700">
    <property type="term" value="F:DNA-binding transcription factor activity"/>
    <property type="evidence" value="ECO:0007669"/>
    <property type="project" value="InterPro"/>
</dbReference>
<dbReference type="AlphaFoldDB" id="A0A2A4G8Z0"/>
<dbReference type="OrthoDB" id="5295174at2"/>
<dbReference type="InterPro" id="IPR011990">
    <property type="entry name" value="TPR-like_helical_dom_sf"/>
</dbReference>
<dbReference type="PROSITE" id="PS01124">
    <property type="entry name" value="HTH_ARAC_FAMILY_2"/>
    <property type="match status" value="1"/>
</dbReference>
<name>A0A2A4G8Z0_9FLAO</name>
<sequence length="559" mass="64092">MRLPIIIFISFLSLVTAQQPKDTTLLHYLRSASANALENGNDSLFKQLNTEYYQLARIHKDTLCIVRSFFHEAMYRPYPANMIFADSIINLTKNFYKIDFPSYGYYLKGQLFEDNDALVPALDAYKTALDLATKKKDSLGILDALGGIGSIKLTLGRFKEAQESFHRSRNYIIQKKGSSAALRSNYNLARAFLHAGELDSARYYVDLGLSHIDLDKEYAVKSKAYHKFSAFYPSLVGLDAYVKFYQKTAMDEVKDSLTKFLPIYENEPIYLGWSHFVLGEIALLEGKRKQALDHFLTVDRLFGPEDWRFSKLKETYAGLIELKKSDNAAQLAYMEKYIRYDSIRNSKMLRIANEVTTNYDLPHVADLKKRIAESNNDLTRKKRRHFYIVSSILVVAFVISLVFHFRYRKTKKRLELLLNEEPVPAPIKVASQPKKSHALDTEHLTHILNRLNDFEKSDLFLDPTYNMQDLCQYIGRNANWTSKVISDYKNPEGFRAYLKDLRISYAIADLKRNTPKLTIAGMASSYGFGSANTFSKSFKERTQVTLSSFLAALPEKASA</sequence>